<feature type="region of interest" description="Disordered" evidence="1">
    <location>
        <begin position="1"/>
        <end position="23"/>
    </location>
</feature>
<name>A0A3G5AI63_9VIRU</name>
<sequence length="106" mass="11956">MSINIKATPTFTNNNPTSSFTNTLSSSIQESSFCTSPIARSKSSEELQSVEKGLKDFENGQHKNLNNAIAVDFSCYCYSERGRSSKKERLQEKLVNRERKSQRQQG</sequence>
<accession>A0A3G5AI63</accession>
<evidence type="ECO:0000256" key="1">
    <source>
        <dbReference type="SAM" id="MobiDB-lite"/>
    </source>
</evidence>
<reference evidence="2" key="1">
    <citation type="submission" date="2018-10" db="EMBL/GenBank/DDBJ databases">
        <title>Hidden diversity of soil giant viruses.</title>
        <authorList>
            <person name="Schulz F."/>
            <person name="Alteio L."/>
            <person name="Goudeau D."/>
            <person name="Ryan E.M."/>
            <person name="Malmstrom R.R."/>
            <person name="Blanchard J."/>
            <person name="Woyke T."/>
        </authorList>
    </citation>
    <scope>NUCLEOTIDE SEQUENCE</scope>
    <source>
        <strain evidence="2">SYV1</strain>
    </source>
</reference>
<organism evidence="2">
    <name type="scientific">Sylvanvirus sp</name>
    <dbReference type="NCBI Taxonomy" id="2487774"/>
    <lineage>
        <taxon>Viruses</taxon>
    </lineage>
</organism>
<feature type="region of interest" description="Disordered" evidence="1">
    <location>
        <begin position="82"/>
        <end position="106"/>
    </location>
</feature>
<feature type="compositionally biased region" description="Low complexity" evidence="1">
    <location>
        <begin position="8"/>
        <end position="23"/>
    </location>
</feature>
<gene>
    <name evidence="2" type="ORF">Sylvanvirus11_11</name>
</gene>
<proteinExistence type="predicted"/>
<protein>
    <submittedName>
        <fullName evidence="2">Uncharacterized protein</fullName>
    </submittedName>
</protein>
<evidence type="ECO:0000313" key="2">
    <source>
        <dbReference type="EMBL" id="AYV86848.1"/>
    </source>
</evidence>
<dbReference type="EMBL" id="MK072517">
    <property type="protein sequence ID" value="AYV86848.1"/>
    <property type="molecule type" value="Genomic_DNA"/>
</dbReference>